<name>A0ABY6D8K0_9RHOB</name>
<dbReference type="InterPro" id="IPR036365">
    <property type="entry name" value="PGBD-like_sf"/>
</dbReference>
<dbReference type="InterPro" id="IPR036366">
    <property type="entry name" value="PGBDSf"/>
</dbReference>
<dbReference type="Proteomes" id="UP001064087">
    <property type="component" value="Chromosome"/>
</dbReference>
<feature type="compositionally biased region" description="Basic and acidic residues" evidence="1">
    <location>
        <begin position="413"/>
        <end position="424"/>
    </location>
</feature>
<protein>
    <submittedName>
        <fullName evidence="4">Peptidoglycan-binding protein</fullName>
    </submittedName>
</protein>
<dbReference type="Gene3D" id="1.10.101.10">
    <property type="entry name" value="PGBD-like superfamily/PGBD"/>
    <property type="match status" value="1"/>
</dbReference>
<evidence type="ECO:0000259" key="3">
    <source>
        <dbReference type="Pfam" id="PF01471"/>
    </source>
</evidence>
<dbReference type="Gene3D" id="1.25.40.10">
    <property type="entry name" value="Tetratricopeptide repeat domain"/>
    <property type="match status" value="1"/>
</dbReference>
<accession>A0ABY6D8K0</accession>
<reference evidence="4" key="1">
    <citation type="submission" date="2022-10" db="EMBL/GenBank/DDBJ databases">
        <title>Roseovarius pelagicus sp. nov., isolated from Arctic seawater.</title>
        <authorList>
            <person name="Hong Y.W."/>
            <person name="Hwang C.Y."/>
        </authorList>
    </citation>
    <scope>NUCLEOTIDE SEQUENCE</scope>
    <source>
        <strain evidence="4">HL-MP18</strain>
    </source>
</reference>
<feature type="chain" id="PRO_5045465336" evidence="2">
    <location>
        <begin position="24"/>
        <end position="545"/>
    </location>
</feature>
<feature type="region of interest" description="Disordered" evidence="1">
    <location>
        <begin position="413"/>
        <end position="433"/>
    </location>
</feature>
<sequence length="545" mass="59379">MQVFGKVWVALALLLACSGMAAADNVALIYGDRGQSLLMQNPQETPTTAFTSELARADFRVIEPRRRDAASMREAAQEVETLLATGKVDRLLVVVYGPFAQNARDSWALSNDSIGASSITIGATGLSVTALSDMAERSGRGVVMLVPGQSTPNLGSGLFPGLGEITSVGGVTYITGNARALARVLRDDLLDGSTSFADIADDAPSGVEVAGFISPGIGFMGETEGPDAAQLMQAGYWQAIRDVDTVEAYRLYLRAYPKAANRSVAEERITFLQGEPERLAREAEDALNLSRTAKKGIQRDLKLLGFYDRGIDGQLGRGSRAAIAAWQRNSGFEETSYLTGNQLFSLRNQAKEKQAALDAEAAEQKKLEERKDRAYWRQTGKDGSEAGLRAYLKRYPQGLFSDEARTKLSEIEDARQSEEERAERQAWQAAKAGDTPDHYRAFLATYPNGKFARRARARLNELENAEASQGAIAQAAAEERNVASSRVTRLMIEQRLEQVGAQPGSVDGQFDGNTRNALRWYQDTRDLPVTGYVSRATLMRLLAGQ</sequence>
<evidence type="ECO:0000313" key="4">
    <source>
        <dbReference type="EMBL" id="UXX82264.1"/>
    </source>
</evidence>
<evidence type="ECO:0000256" key="1">
    <source>
        <dbReference type="SAM" id="MobiDB-lite"/>
    </source>
</evidence>
<dbReference type="InterPro" id="IPR002477">
    <property type="entry name" value="Peptidoglycan-bd-like"/>
</dbReference>
<dbReference type="PROSITE" id="PS51257">
    <property type="entry name" value="PROKAR_LIPOPROTEIN"/>
    <property type="match status" value="1"/>
</dbReference>
<keyword evidence="5" id="KW-1185">Reference proteome</keyword>
<organism evidence="4 5">
    <name type="scientific">Roseovarius pelagicus</name>
    <dbReference type="NCBI Taxonomy" id="2980108"/>
    <lineage>
        <taxon>Bacteria</taxon>
        <taxon>Pseudomonadati</taxon>
        <taxon>Pseudomonadota</taxon>
        <taxon>Alphaproteobacteria</taxon>
        <taxon>Rhodobacterales</taxon>
        <taxon>Roseobacteraceae</taxon>
        <taxon>Roseovarius</taxon>
    </lineage>
</organism>
<feature type="domain" description="Peptidoglycan binding-like" evidence="3">
    <location>
        <begin position="297"/>
        <end position="339"/>
    </location>
</feature>
<evidence type="ECO:0000256" key="2">
    <source>
        <dbReference type="SAM" id="SignalP"/>
    </source>
</evidence>
<gene>
    <name evidence="4" type="ORF">N7U68_14290</name>
</gene>
<keyword evidence="2" id="KW-0732">Signal</keyword>
<feature type="signal peptide" evidence="2">
    <location>
        <begin position="1"/>
        <end position="23"/>
    </location>
</feature>
<dbReference type="InterPro" id="IPR011990">
    <property type="entry name" value="TPR-like_helical_dom_sf"/>
</dbReference>
<feature type="domain" description="Peptidoglycan binding-like" evidence="3">
    <location>
        <begin position="491"/>
        <end position="541"/>
    </location>
</feature>
<dbReference type="Pfam" id="PF01471">
    <property type="entry name" value="PG_binding_1"/>
    <property type="match status" value="2"/>
</dbReference>
<proteinExistence type="predicted"/>
<evidence type="ECO:0000313" key="5">
    <source>
        <dbReference type="Proteomes" id="UP001064087"/>
    </source>
</evidence>
<dbReference type="RefSeq" id="WP_263047239.1">
    <property type="nucleotide sequence ID" value="NZ_CP106738.1"/>
</dbReference>
<dbReference type="SUPFAM" id="SSF47090">
    <property type="entry name" value="PGBD-like"/>
    <property type="match status" value="2"/>
</dbReference>
<dbReference type="EMBL" id="CP106738">
    <property type="protein sequence ID" value="UXX82264.1"/>
    <property type="molecule type" value="Genomic_DNA"/>
</dbReference>